<dbReference type="SUPFAM" id="SSF52540">
    <property type="entry name" value="P-loop containing nucleoside triphosphate hydrolases"/>
    <property type="match status" value="1"/>
</dbReference>
<protein>
    <submittedName>
        <fullName evidence="1">Uncharacterized protein</fullName>
    </submittedName>
</protein>
<gene>
    <name evidence="1" type="ORF">SAMN05216409_101448</name>
</gene>
<evidence type="ECO:0000313" key="2">
    <source>
        <dbReference type="Proteomes" id="UP000183210"/>
    </source>
</evidence>
<dbReference type="EMBL" id="FOEV01000001">
    <property type="protein sequence ID" value="SEP66641.1"/>
    <property type="molecule type" value="Genomic_DNA"/>
</dbReference>
<dbReference type="InterPro" id="IPR027417">
    <property type="entry name" value="P-loop_NTPase"/>
</dbReference>
<proteinExistence type="predicted"/>
<dbReference type="Proteomes" id="UP000183210">
    <property type="component" value="Unassembled WGS sequence"/>
</dbReference>
<organism evidence="1 2">
    <name type="scientific">Pseudomonas lutea</name>
    <dbReference type="NCBI Taxonomy" id="243924"/>
    <lineage>
        <taxon>Bacteria</taxon>
        <taxon>Pseudomonadati</taxon>
        <taxon>Pseudomonadota</taxon>
        <taxon>Gammaproteobacteria</taxon>
        <taxon>Pseudomonadales</taxon>
        <taxon>Pseudomonadaceae</taxon>
        <taxon>Pseudomonas</taxon>
    </lineage>
</organism>
<evidence type="ECO:0000313" key="1">
    <source>
        <dbReference type="EMBL" id="SEP66641.1"/>
    </source>
</evidence>
<accession>A0A9X8QHQ4</accession>
<sequence length="65" mass="7472">MTLIMMPHETRFARQAGDVQVFMHRGKVHELGNPKKIFANPERRSWHSSSVRFIDPGHSPSTETV</sequence>
<dbReference type="AlphaFoldDB" id="A0A9X8QHQ4"/>
<reference evidence="1 2" key="1">
    <citation type="submission" date="2016-10" db="EMBL/GenBank/DDBJ databases">
        <authorList>
            <person name="Varghese N."/>
            <person name="Submissions S."/>
        </authorList>
    </citation>
    <scope>NUCLEOTIDE SEQUENCE [LARGE SCALE GENOMIC DNA]</scope>
    <source>
        <strain evidence="1 2">LMG 21974</strain>
    </source>
</reference>
<comment type="caution">
    <text evidence="1">The sequence shown here is derived from an EMBL/GenBank/DDBJ whole genome shotgun (WGS) entry which is preliminary data.</text>
</comment>
<name>A0A9X8QHQ4_9PSED</name>